<feature type="compositionally biased region" description="Polar residues" evidence="1">
    <location>
        <begin position="283"/>
        <end position="298"/>
    </location>
</feature>
<reference evidence="3" key="2">
    <citation type="submission" date="2025-09" db="UniProtKB">
        <authorList>
            <consortium name="Ensembl"/>
        </authorList>
    </citation>
    <scope>IDENTIFICATION</scope>
</reference>
<evidence type="ECO:0000259" key="2">
    <source>
        <dbReference type="Pfam" id="PF10600"/>
    </source>
</evidence>
<feature type="region of interest" description="Disordered" evidence="1">
    <location>
        <begin position="58"/>
        <end position="386"/>
    </location>
</feature>
<dbReference type="AlphaFoldDB" id="A0A674HRT4"/>
<feature type="domain" description="Disks large homolog 1-4 PDZ-associated" evidence="2">
    <location>
        <begin position="28"/>
        <end position="86"/>
    </location>
</feature>
<evidence type="ECO:0000256" key="1">
    <source>
        <dbReference type="SAM" id="MobiDB-lite"/>
    </source>
</evidence>
<protein>
    <recommendedName>
        <fullName evidence="2">Disks large homolog 1-4 PDZ-associated domain-containing protein</fullName>
    </recommendedName>
</protein>
<proteinExistence type="predicted"/>
<dbReference type="Proteomes" id="UP000007754">
    <property type="component" value="Unplaced"/>
</dbReference>
<name>A0A674HRT4_TAEGU</name>
<organism evidence="3 4">
    <name type="scientific">Taeniopygia guttata</name>
    <name type="common">Zebra finch</name>
    <name type="synonym">Poephila guttata</name>
    <dbReference type="NCBI Taxonomy" id="59729"/>
    <lineage>
        <taxon>Eukaryota</taxon>
        <taxon>Metazoa</taxon>
        <taxon>Chordata</taxon>
        <taxon>Craniata</taxon>
        <taxon>Vertebrata</taxon>
        <taxon>Euteleostomi</taxon>
        <taxon>Archelosauria</taxon>
        <taxon>Archosauria</taxon>
        <taxon>Dinosauria</taxon>
        <taxon>Saurischia</taxon>
        <taxon>Theropoda</taxon>
        <taxon>Coelurosauria</taxon>
        <taxon>Aves</taxon>
        <taxon>Neognathae</taxon>
        <taxon>Neoaves</taxon>
        <taxon>Telluraves</taxon>
        <taxon>Australaves</taxon>
        <taxon>Passeriformes</taxon>
        <taxon>Passeroidea</taxon>
        <taxon>Estrildidae</taxon>
        <taxon>Estrildinae</taxon>
        <taxon>Taeniopygia</taxon>
    </lineage>
</organism>
<keyword evidence="4" id="KW-1185">Reference proteome</keyword>
<reference evidence="3" key="1">
    <citation type="submission" date="2025-08" db="UniProtKB">
        <authorList>
            <consortium name="Ensembl"/>
        </authorList>
    </citation>
    <scope>IDENTIFICATION</scope>
</reference>
<feature type="compositionally biased region" description="Low complexity" evidence="1">
    <location>
        <begin position="313"/>
        <end position="325"/>
    </location>
</feature>
<evidence type="ECO:0000313" key="4">
    <source>
        <dbReference type="Proteomes" id="UP000007754"/>
    </source>
</evidence>
<dbReference type="Ensembl" id="ENSTGUT00000032819.1">
    <property type="protein sequence ID" value="ENSTGUP00000037230.1"/>
    <property type="gene ID" value="ENSTGUG00000025196.1"/>
</dbReference>
<dbReference type="Pfam" id="PF10600">
    <property type="entry name" value="PDZ_assoc"/>
    <property type="match status" value="1"/>
</dbReference>
<evidence type="ECO:0000313" key="3">
    <source>
        <dbReference type="Ensembl" id="ENSTGUP00000037230.1"/>
    </source>
</evidence>
<dbReference type="InterPro" id="IPR019583">
    <property type="entry name" value="DLG1-4_PDZ_assoc"/>
</dbReference>
<sequence>MHEDAVAALKNTYDVVYLRVAKATVPGLGDSYGPPDVTGSYSAHLDSELPPQSFLGPEFPPALTPTSPRRFSPGPKELLPDDDVPRSVPKCPQVSPRVPKGPQGSLTSPASPGCPQGSLRVTQGHSGSLRGVPKAPRSCCPTTTSPGLSPMSPSVPKGPQGSPGVTDLPRMSPRVTQGHSGVSPRPQGAAARRRRPQVCSQMSPTVPKCPQGSLTSPASPGCPQGSLRVTQGHSGVSPSPFSPGPKELLPDDDVPRSVPNVPKCPQVSPGVTDLPSVPRMSPRVTQGHSGSLRVTQGCPQGPKELLPDDDVPRSVPSVPKVSPSVTKCPQGSLMSPASPGCPQGSLRVTQGHSGVSPRPQGAAARRRRPQVCPQYPQVSPSVPKGH</sequence>
<accession>A0A674HRT4</accession>
<dbReference type="InParanoid" id="A0A674HRT4"/>
<dbReference type="GeneTree" id="ENSGT00940000157956"/>